<keyword evidence="1" id="KW-0472">Membrane</keyword>
<protein>
    <recommendedName>
        <fullName evidence="4">O-antigen polymerase</fullName>
    </recommendedName>
</protein>
<keyword evidence="1" id="KW-1133">Transmembrane helix</keyword>
<keyword evidence="1" id="KW-0812">Transmembrane</keyword>
<dbReference type="STRING" id="717606.PaecuDRAFT_2419"/>
<feature type="transmembrane region" description="Helical" evidence="1">
    <location>
        <begin position="130"/>
        <end position="150"/>
    </location>
</feature>
<gene>
    <name evidence="2" type="ORF">PaecuDRAFT_2419</name>
</gene>
<reference evidence="2 3" key="1">
    <citation type="submission" date="2010-07" db="EMBL/GenBank/DDBJ databases">
        <title>The draft genome of Paenibacillus curdlanolyticus YK9.</title>
        <authorList>
            <consortium name="US DOE Joint Genome Institute (JGI-PGF)"/>
            <person name="Lucas S."/>
            <person name="Copeland A."/>
            <person name="Lapidus A."/>
            <person name="Cheng J.-F."/>
            <person name="Bruce D."/>
            <person name="Goodwin L."/>
            <person name="Pitluck S."/>
            <person name="Land M.L."/>
            <person name="Hauser L."/>
            <person name="Chang Y.-J."/>
            <person name="Jeffries C."/>
            <person name="Anderson I.J."/>
            <person name="Johnson E."/>
            <person name="Loganathan U."/>
            <person name="Mulhopadhyay B."/>
            <person name="Kyrpides N."/>
            <person name="Woyke T.J."/>
        </authorList>
    </citation>
    <scope>NUCLEOTIDE SEQUENCE [LARGE SCALE GENOMIC DNA]</scope>
    <source>
        <strain evidence="2 3">YK9</strain>
    </source>
</reference>
<evidence type="ECO:0000256" key="1">
    <source>
        <dbReference type="SAM" id="Phobius"/>
    </source>
</evidence>
<feature type="transmembrane region" description="Helical" evidence="1">
    <location>
        <begin position="208"/>
        <end position="225"/>
    </location>
</feature>
<evidence type="ECO:0000313" key="3">
    <source>
        <dbReference type="Proteomes" id="UP000005387"/>
    </source>
</evidence>
<feature type="non-terminal residue" evidence="2">
    <location>
        <position position="279"/>
    </location>
</feature>
<evidence type="ECO:0000313" key="2">
    <source>
        <dbReference type="EMBL" id="EFM10509.1"/>
    </source>
</evidence>
<feature type="transmembrane region" description="Helical" evidence="1">
    <location>
        <begin position="74"/>
        <end position="93"/>
    </location>
</feature>
<feature type="transmembrane region" description="Helical" evidence="1">
    <location>
        <begin position="177"/>
        <end position="196"/>
    </location>
</feature>
<dbReference type="AlphaFoldDB" id="E0I9T2"/>
<keyword evidence="3" id="KW-1185">Reference proteome</keyword>
<organism evidence="2 3">
    <name type="scientific">Paenibacillus curdlanolyticus YK9</name>
    <dbReference type="NCBI Taxonomy" id="717606"/>
    <lineage>
        <taxon>Bacteria</taxon>
        <taxon>Bacillati</taxon>
        <taxon>Bacillota</taxon>
        <taxon>Bacilli</taxon>
        <taxon>Bacillales</taxon>
        <taxon>Paenibacillaceae</taxon>
        <taxon>Paenibacillus</taxon>
    </lineage>
</organism>
<sequence length="279" mass="29012">MPKLHAGSSRWQPQAFVAMSSLSAIAVGTATSLILSGMYARNEAVAASMLLVCLTGLLSVFIKDYDHRETAARVQWCLFGLAGLSLAALRLGGTLSESATAAECVRWLGVAALARLLLHSARAGRGQFSSVVLFTACALLGLATVIGWSGGVPVPSGFVFHSTDIRLSAVGTRLAGFVQYPNVQGAWSAALLLWLAADQTEERSDRRLRSSLCACLAAPLLLALLLAESRGAALACAAGFALGALLLRGRRLALWLASAGWLSAIAALAYRLAAAPGGY</sequence>
<feature type="transmembrane region" description="Helical" evidence="1">
    <location>
        <begin position="44"/>
        <end position="62"/>
    </location>
</feature>
<dbReference type="Proteomes" id="UP000005387">
    <property type="component" value="Unassembled WGS sequence"/>
</dbReference>
<accession>E0I9T2</accession>
<feature type="transmembrane region" description="Helical" evidence="1">
    <location>
        <begin position="254"/>
        <end position="273"/>
    </location>
</feature>
<feature type="transmembrane region" description="Helical" evidence="1">
    <location>
        <begin position="15"/>
        <end position="38"/>
    </location>
</feature>
<proteinExistence type="predicted"/>
<feature type="transmembrane region" description="Helical" evidence="1">
    <location>
        <begin position="231"/>
        <end position="247"/>
    </location>
</feature>
<dbReference type="EMBL" id="AEDD01000006">
    <property type="protein sequence ID" value="EFM10509.1"/>
    <property type="molecule type" value="Genomic_DNA"/>
</dbReference>
<name>E0I9T2_9BACL</name>
<evidence type="ECO:0008006" key="4">
    <source>
        <dbReference type="Google" id="ProtNLM"/>
    </source>
</evidence>